<organism evidence="1 2">
    <name type="scientific">Neophaeococcomyces mojaviensis</name>
    <dbReference type="NCBI Taxonomy" id="3383035"/>
    <lineage>
        <taxon>Eukaryota</taxon>
        <taxon>Fungi</taxon>
        <taxon>Dikarya</taxon>
        <taxon>Ascomycota</taxon>
        <taxon>Pezizomycotina</taxon>
        <taxon>Eurotiomycetes</taxon>
        <taxon>Chaetothyriomycetidae</taxon>
        <taxon>Chaetothyriales</taxon>
        <taxon>Chaetothyriales incertae sedis</taxon>
        <taxon>Neophaeococcomyces</taxon>
    </lineage>
</organism>
<keyword evidence="2" id="KW-1185">Reference proteome</keyword>
<evidence type="ECO:0000313" key="2">
    <source>
        <dbReference type="Proteomes" id="UP001172386"/>
    </source>
</evidence>
<name>A0ACC2ZRX4_9EURO</name>
<dbReference type="Proteomes" id="UP001172386">
    <property type="component" value="Unassembled WGS sequence"/>
</dbReference>
<sequence length="334" mass="36494">MKFLHVQMVRPPRPLFSSYRPISAILATPPPLSRHPPTRNFCSSPSRKEENVLDRFSLKDRNYIVTGGGQGIGFAMTQAICQMGGNVAVLDRRDTPVDDFNSLSSKHGVKTEYFQTDVTKEESLKGSFEKAIEKLGSVNGLIPAAGITLDKPFLEQTWEEVDKLQQVNVCPNRARTCLIVHADKIMQIMGTFFATQLTVRQMLKQGTSGSIVMIASICAHQAAPGHKLSGYHASKGGVLMLSKALAVELAPHNIRVNTISPGYINSDMTQKLREQYPHLVEIMHKVPPMKRIGQPNDLTGAAVYLLSDASGYTTGSDILITGGLHAGRIEANSV</sequence>
<proteinExistence type="predicted"/>
<dbReference type="EMBL" id="JAPDRQ010000347">
    <property type="protein sequence ID" value="KAJ9650379.1"/>
    <property type="molecule type" value="Genomic_DNA"/>
</dbReference>
<protein>
    <submittedName>
        <fullName evidence="1">Uncharacterized protein</fullName>
    </submittedName>
</protein>
<comment type="caution">
    <text evidence="1">The sequence shown here is derived from an EMBL/GenBank/DDBJ whole genome shotgun (WGS) entry which is preliminary data.</text>
</comment>
<accession>A0ACC2ZRX4</accession>
<evidence type="ECO:0000313" key="1">
    <source>
        <dbReference type="EMBL" id="KAJ9650379.1"/>
    </source>
</evidence>
<gene>
    <name evidence="1" type="ORF">H2198_010314</name>
</gene>
<reference evidence="1" key="1">
    <citation type="submission" date="2022-10" db="EMBL/GenBank/DDBJ databases">
        <title>Culturing micro-colonial fungi from biological soil crusts in the Mojave desert and describing Neophaeococcomyces mojavensis, and introducing the new genera and species Taxawa tesnikishii.</title>
        <authorList>
            <person name="Kurbessoian T."/>
            <person name="Stajich J.E."/>
        </authorList>
    </citation>
    <scope>NUCLEOTIDE SEQUENCE</scope>
    <source>
        <strain evidence="1">JES_112</strain>
    </source>
</reference>